<dbReference type="InterPro" id="IPR024171">
    <property type="entry name" value="SRK-like_kinase"/>
</dbReference>
<dbReference type="Proteomes" id="UP000824890">
    <property type="component" value="Unassembled WGS sequence"/>
</dbReference>
<keyword evidence="9 12" id="KW-0067">ATP-binding</keyword>
<dbReference type="SUPFAM" id="SSF51110">
    <property type="entry name" value="alpha-D-mannose-specific plant lectins"/>
    <property type="match status" value="1"/>
</dbReference>
<evidence type="ECO:0000259" key="17">
    <source>
        <dbReference type="PROSITE" id="PS50948"/>
    </source>
</evidence>
<evidence type="ECO:0000256" key="11">
    <source>
        <dbReference type="ARBA" id="ARBA00023180"/>
    </source>
</evidence>
<feature type="domain" description="Bulb-type lectin" evidence="16">
    <location>
        <begin position="32"/>
        <end position="150"/>
    </location>
</feature>
<dbReference type="PANTHER" id="PTHR27002">
    <property type="entry name" value="RECEPTOR-LIKE SERINE/THREONINE-PROTEIN KINASE SD1-8"/>
    <property type="match status" value="1"/>
</dbReference>
<dbReference type="SMART" id="SM00473">
    <property type="entry name" value="PAN_AP"/>
    <property type="match status" value="1"/>
</dbReference>
<evidence type="ECO:0000259" key="15">
    <source>
        <dbReference type="PROSITE" id="PS50011"/>
    </source>
</evidence>
<dbReference type="PIRSF" id="PIRSF000641">
    <property type="entry name" value="SRK"/>
    <property type="match status" value="1"/>
</dbReference>
<evidence type="ECO:0000256" key="9">
    <source>
        <dbReference type="ARBA" id="ARBA00022840"/>
    </source>
</evidence>
<evidence type="ECO:0000256" key="10">
    <source>
        <dbReference type="ARBA" id="ARBA00023157"/>
    </source>
</evidence>
<evidence type="ECO:0000256" key="13">
    <source>
        <dbReference type="SAM" id="MobiDB-lite"/>
    </source>
</evidence>
<proteinExistence type="inferred from homology"/>
<dbReference type="Gene3D" id="3.30.200.20">
    <property type="entry name" value="Phosphorylase Kinase, domain 1"/>
    <property type="match status" value="1"/>
</dbReference>
<feature type="domain" description="Apple" evidence="17">
    <location>
        <begin position="318"/>
        <end position="398"/>
    </location>
</feature>
<dbReference type="Pfam" id="PF01453">
    <property type="entry name" value="B_lectin"/>
    <property type="match status" value="1"/>
</dbReference>
<keyword evidence="19" id="KW-1185">Reference proteome</keyword>
<evidence type="ECO:0000313" key="19">
    <source>
        <dbReference type="Proteomes" id="UP000824890"/>
    </source>
</evidence>
<dbReference type="InterPro" id="IPR008271">
    <property type="entry name" value="Ser/Thr_kinase_AS"/>
</dbReference>
<evidence type="ECO:0000256" key="14">
    <source>
        <dbReference type="SAM" id="Phobius"/>
    </source>
</evidence>
<sequence length="810" mass="91044">MLDNLMTGNRSSGESKLGEKKDDKRGGSLSNTLSITESLELSKNNTLVSSNNLFELGFFQSQSKWYLGNWWKQDKTVLWVANRNVPLLGSYGVLKFMKNNLVILNQSGDQIWSTYLSGSGVRSSMWAELHNNGNLVLKYINNPTGYVWQSFDHPTDTLLPGMKLDPVDPSKRLYSWVSSDDPSAGYLWLGIMNYPDGIFAIDVTNYRMDTWNGYRFGDLPPVFQLNDNADSFLMNTFPNSYSRLTMSPDGFYYIHTWVPGVNVWNMSFSMREDACYRGRFNTTCGSYSICSKNASCHCIQGVTEKPEGGCIRRNALKCNEDIFEKLQKMKLPEDGECINGSSYSVEECENVCLKDCDCKSFALVESRKSQRVCVKWTGVLKGMRTYTFGGQDLYIRVAASDNVFPLVGLEDHAKTNGKNKDLDPGIIVLIVLSCIILLGIVCLAIFCCWKKHKRSIIQGGPTQTEIVMSEIDTPESFQLMEFGVIFEATNHFSESNKVGQGGFGPVYKGNEIAVKRLKARSSQGMAEFRNEVTLILRVLHVNLVRLLGCCIHGYDRLLVYEFLENSSLSSYIFNQTRSPLLNWEHRFDIMKGIAEGLCYLHNFTSPPILHRDLKPSNVLLGRDMIPKISDFGLAQMMETGTTEAAMETAVGTYGYMSEEYAKDNIMSQKSDVFSYGVVLLEILTGRRNHEYCIANPGDSLLDFVWRRWKDGTGLEVVDSSFHDDSFIEDQVLRSMKIGLSCVQQNMHDRPSTRTIVVMFENGPRSEILDPTRPNYNLTRADSSSSPVTVTDQSVTINEATLSCTDASAGD</sequence>
<comment type="catalytic activity">
    <reaction evidence="12">
        <text>L-threonyl-[protein] + ATP = O-phospho-L-threonyl-[protein] + ADP + H(+)</text>
        <dbReference type="Rhea" id="RHEA:46608"/>
        <dbReference type="Rhea" id="RHEA-COMP:11060"/>
        <dbReference type="Rhea" id="RHEA-COMP:11605"/>
        <dbReference type="ChEBI" id="CHEBI:15378"/>
        <dbReference type="ChEBI" id="CHEBI:30013"/>
        <dbReference type="ChEBI" id="CHEBI:30616"/>
        <dbReference type="ChEBI" id="CHEBI:61977"/>
        <dbReference type="ChEBI" id="CHEBI:456216"/>
        <dbReference type="EC" id="2.7.11.1"/>
    </reaction>
</comment>
<feature type="transmembrane region" description="Helical" evidence="14">
    <location>
        <begin position="426"/>
        <end position="449"/>
    </location>
</feature>
<dbReference type="PROSITE" id="PS00108">
    <property type="entry name" value="PROTEIN_KINASE_ST"/>
    <property type="match status" value="1"/>
</dbReference>
<evidence type="ECO:0000256" key="8">
    <source>
        <dbReference type="ARBA" id="ARBA00022777"/>
    </source>
</evidence>
<keyword evidence="3" id="KW-1003">Cell membrane</keyword>
<evidence type="ECO:0000256" key="6">
    <source>
        <dbReference type="ARBA" id="ARBA00022729"/>
    </source>
</evidence>
<evidence type="ECO:0000313" key="18">
    <source>
        <dbReference type="EMBL" id="KAH0930421.1"/>
    </source>
</evidence>
<dbReference type="PANTHER" id="PTHR27002:SF956">
    <property type="entry name" value="PROTEIN KINASE DOMAIN-CONTAINING PROTEIN"/>
    <property type="match status" value="1"/>
</dbReference>
<feature type="compositionally biased region" description="Polar residues" evidence="13">
    <location>
        <begin position="1"/>
        <end position="14"/>
    </location>
</feature>
<dbReference type="Pfam" id="PF00069">
    <property type="entry name" value="Pkinase"/>
    <property type="match status" value="1"/>
</dbReference>
<dbReference type="EC" id="2.7.11.1" evidence="12"/>
<dbReference type="CDD" id="cd01098">
    <property type="entry name" value="PAN_AP_plant"/>
    <property type="match status" value="1"/>
</dbReference>
<dbReference type="PROSITE" id="PS50948">
    <property type="entry name" value="PAN"/>
    <property type="match status" value="1"/>
</dbReference>
<reference evidence="18 19" key="1">
    <citation type="submission" date="2021-05" db="EMBL/GenBank/DDBJ databases">
        <title>Genome Assembly of Synthetic Allotetraploid Brassica napus Reveals Homoeologous Exchanges between Subgenomes.</title>
        <authorList>
            <person name="Davis J.T."/>
        </authorList>
    </citation>
    <scope>NUCLEOTIDE SEQUENCE [LARGE SCALE GENOMIC DNA]</scope>
    <source>
        <strain evidence="19">cv. Da-Ae</strain>
        <tissue evidence="18">Seedling</tissue>
    </source>
</reference>
<dbReference type="PROSITE" id="PS50011">
    <property type="entry name" value="PROTEIN_KINASE_DOM"/>
    <property type="match status" value="1"/>
</dbReference>
<comment type="similarity">
    <text evidence="12">Belongs to the protein kinase superfamily. Ser/Thr protein kinase family.</text>
</comment>
<evidence type="ECO:0000256" key="3">
    <source>
        <dbReference type="ARBA" id="ARBA00022475"/>
    </source>
</evidence>
<keyword evidence="14" id="KW-1133">Transmembrane helix</keyword>
<dbReference type="InterPro" id="IPR003609">
    <property type="entry name" value="Pan_app"/>
</dbReference>
<evidence type="ECO:0000256" key="7">
    <source>
        <dbReference type="ARBA" id="ARBA00022741"/>
    </source>
</evidence>
<gene>
    <name evidence="18" type="ORF">HID58_016148</name>
</gene>
<name>A0ABQ8DM44_BRANA</name>
<keyword evidence="14" id="KW-0472">Membrane</keyword>
<keyword evidence="11" id="KW-0325">Glycoprotein</keyword>
<comment type="catalytic activity">
    <reaction evidence="12">
        <text>L-seryl-[protein] + ATP = O-phospho-L-seryl-[protein] + ADP + H(+)</text>
        <dbReference type="Rhea" id="RHEA:17989"/>
        <dbReference type="Rhea" id="RHEA-COMP:9863"/>
        <dbReference type="Rhea" id="RHEA-COMP:11604"/>
        <dbReference type="ChEBI" id="CHEBI:15378"/>
        <dbReference type="ChEBI" id="CHEBI:29999"/>
        <dbReference type="ChEBI" id="CHEBI:30616"/>
        <dbReference type="ChEBI" id="CHEBI:83421"/>
        <dbReference type="ChEBI" id="CHEBI:456216"/>
        <dbReference type="EC" id="2.7.11.1"/>
    </reaction>
</comment>
<feature type="region of interest" description="Disordered" evidence="13">
    <location>
        <begin position="1"/>
        <end position="29"/>
    </location>
</feature>
<dbReference type="EMBL" id="JAGKQM010000004">
    <property type="protein sequence ID" value="KAH0930421.1"/>
    <property type="molecule type" value="Genomic_DNA"/>
</dbReference>
<keyword evidence="8 12" id="KW-0418">Kinase</keyword>
<keyword evidence="10" id="KW-1015">Disulfide bond</keyword>
<dbReference type="Pfam" id="PF00954">
    <property type="entry name" value="S_locus_glycop"/>
    <property type="match status" value="1"/>
</dbReference>
<evidence type="ECO:0000256" key="4">
    <source>
        <dbReference type="ARBA" id="ARBA00022527"/>
    </source>
</evidence>
<dbReference type="PROSITE" id="PS50927">
    <property type="entry name" value="BULB_LECTIN"/>
    <property type="match status" value="1"/>
</dbReference>
<comment type="caution">
    <text evidence="18">The sequence shown here is derived from an EMBL/GenBank/DDBJ whole genome shotgun (WGS) entry which is preliminary data.</text>
</comment>
<keyword evidence="4 12" id="KW-0723">Serine/threonine-protein kinase</keyword>
<dbReference type="SMART" id="SM00220">
    <property type="entry name" value="S_TKc"/>
    <property type="match status" value="1"/>
</dbReference>
<dbReference type="InterPro" id="IPR001480">
    <property type="entry name" value="Bulb-type_lectin_dom"/>
</dbReference>
<comment type="subcellular location">
    <subcellularLocation>
        <location evidence="1">Cell membrane</location>
        <topology evidence="1">Single-pass type I membrane protein</topology>
    </subcellularLocation>
</comment>
<accession>A0ABQ8DM44</accession>
<dbReference type="SMART" id="SM00108">
    <property type="entry name" value="B_lectin"/>
    <property type="match status" value="1"/>
</dbReference>
<dbReference type="Pfam" id="PF08276">
    <property type="entry name" value="PAN_2"/>
    <property type="match status" value="1"/>
</dbReference>
<evidence type="ECO:0000256" key="12">
    <source>
        <dbReference type="PIRNR" id="PIRNR000641"/>
    </source>
</evidence>
<dbReference type="CDD" id="cd00028">
    <property type="entry name" value="B_lectin"/>
    <property type="match status" value="1"/>
</dbReference>
<dbReference type="InterPro" id="IPR000858">
    <property type="entry name" value="S_locus_glycoprot_dom"/>
</dbReference>
<keyword evidence="6" id="KW-0732">Signal</keyword>
<evidence type="ECO:0000256" key="2">
    <source>
        <dbReference type="ARBA" id="ARBA00022471"/>
    </source>
</evidence>
<organism evidence="18 19">
    <name type="scientific">Brassica napus</name>
    <name type="common">Rape</name>
    <dbReference type="NCBI Taxonomy" id="3708"/>
    <lineage>
        <taxon>Eukaryota</taxon>
        <taxon>Viridiplantae</taxon>
        <taxon>Streptophyta</taxon>
        <taxon>Embryophyta</taxon>
        <taxon>Tracheophyta</taxon>
        <taxon>Spermatophyta</taxon>
        <taxon>Magnoliopsida</taxon>
        <taxon>eudicotyledons</taxon>
        <taxon>Gunneridae</taxon>
        <taxon>Pentapetalae</taxon>
        <taxon>rosids</taxon>
        <taxon>malvids</taxon>
        <taxon>Brassicales</taxon>
        <taxon>Brassicaceae</taxon>
        <taxon>Brassiceae</taxon>
        <taxon>Brassica</taxon>
    </lineage>
</organism>
<keyword evidence="7 12" id="KW-0547">Nucleotide-binding</keyword>
<dbReference type="Gene3D" id="2.90.10.10">
    <property type="entry name" value="Bulb-type lectin domain"/>
    <property type="match status" value="1"/>
</dbReference>
<feature type="compositionally biased region" description="Basic and acidic residues" evidence="13">
    <location>
        <begin position="16"/>
        <end position="26"/>
    </location>
</feature>
<dbReference type="InterPro" id="IPR000719">
    <property type="entry name" value="Prot_kinase_dom"/>
</dbReference>
<evidence type="ECO:0000256" key="1">
    <source>
        <dbReference type="ARBA" id="ARBA00004251"/>
    </source>
</evidence>
<feature type="domain" description="Protein kinase" evidence="15">
    <location>
        <begin position="492"/>
        <end position="768"/>
    </location>
</feature>
<dbReference type="SUPFAM" id="SSF56112">
    <property type="entry name" value="Protein kinase-like (PK-like)"/>
    <property type="match status" value="1"/>
</dbReference>
<evidence type="ECO:0000256" key="5">
    <source>
        <dbReference type="ARBA" id="ARBA00022679"/>
    </source>
</evidence>
<keyword evidence="2" id="KW-0713">Self-incompatibility</keyword>
<dbReference type="InterPro" id="IPR011009">
    <property type="entry name" value="Kinase-like_dom_sf"/>
</dbReference>
<dbReference type="InterPro" id="IPR036426">
    <property type="entry name" value="Bulb-type_lectin_dom_sf"/>
</dbReference>
<keyword evidence="5 12" id="KW-0808">Transferase</keyword>
<keyword evidence="14" id="KW-0812">Transmembrane</keyword>
<dbReference type="Gene3D" id="1.10.510.10">
    <property type="entry name" value="Transferase(Phosphotransferase) domain 1"/>
    <property type="match status" value="1"/>
</dbReference>
<evidence type="ECO:0000259" key="16">
    <source>
        <dbReference type="PROSITE" id="PS50927"/>
    </source>
</evidence>
<protein>
    <recommendedName>
        <fullName evidence="12">Receptor-like serine/threonine-protein kinase</fullName>
        <ecNumber evidence="12">2.7.11.1</ecNumber>
    </recommendedName>
</protein>